<reference evidence="1 2" key="1">
    <citation type="submission" date="2021-01" db="EMBL/GenBank/DDBJ databases">
        <title>C459-1 draft genome sequence.</title>
        <authorList>
            <person name="Zhang X.-F."/>
        </authorList>
    </citation>
    <scope>NUCLEOTIDE SEQUENCE [LARGE SCALE GENOMIC DNA]</scope>
    <source>
        <strain evidence="2">C459-1</strain>
    </source>
</reference>
<protein>
    <recommendedName>
        <fullName evidence="3">HNH endonuclease</fullName>
    </recommendedName>
</protein>
<evidence type="ECO:0008006" key="3">
    <source>
        <dbReference type="Google" id="ProtNLM"/>
    </source>
</evidence>
<evidence type="ECO:0000313" key="2">
    <source>
        <dbReference type="Proteomes" id="UP000625283"/>
    </source>
</evidence>
<proteinExistence type="predicted"/>
<dbReference type="Proteomes" id="UP000625283">
    <property type="component" value="Unassembled WGS sequence"/>
</dbReference>
<evidence type="ECO:0000313" key="1">
    <source>
        <dbReference type="EMBL" id="MBL1410967.1"/>
    </source>
</evidence>
<name>A0ABS1R8E5_9SPHI</name>
<keyword evidence="2" id="KW-1185">Reference proteome</keyword>
<dbReference type="EMBL" id="JAERTY010000012">
    <property type="protein sequence ID" value="MBL1410967.1"/>
    <property type="molecule type" value="Genomic_DNA"/>
</dbReference>
<dbReference type="Gene3D" id="1.10.30.50">
    <property type="match status" value="1"/>
</dbReference>
<sequence>MIYLKNISDSIINAHWKYFKESEGYSNLLRLSNDTLIPRAEKEYFLRLTNESLLKSIIVGKPEQLRNEILYYQTTIRSQIPLLTVHQEFLSVLTWDEGIYPQINTIAEKKTDKTTVTNKKQFLYDFFLNLIHQVNDPNLIIKFEQGKLTIKNIKILYSGLKTYFKTKLGEFYDRISSVFDYNDFIKEKEEWYAYKLTSELGVNVCPYCNRNYIHTSITEHGRTRAELDHFYPKSKYPFLSISLYNLIPSCHVCNSNLKKSRDFYSQKHLHPFENDFINDFCFEINYLEDTIDNIVPDIKAFEIKLRPDTDNPDVIDLVNNSNATFQISKLHNHHKDIAQELLARSIHYNKSKIEELKSILGTEAGIDEEFLKRVIIGNYADIGSFGKRPLAKYSYDILSKTDLKDNLDL</sequence>
<accession>A0ABS1R8E5</accession>
<comment type="caution">
    <text evidence="1">The sequence shown here is derived from an EMBL/GenBank/DDBJ whole genome shotgun (WGS) entry which is preliminary data.</text>
</comment>
<dbReference type="RefSeq" id="WP_202104669.1">
    <property type="nucleotide sequence ID" value="NZ_JAERTY010000012.1"/>
</dbReference>
<gene>
    <name evidence="1" type="ORF">JKG61_19570</name>
</gene>
<organism evidence="1 2">
    <name type="scientific">Sphingobacterium faecale</name>
    <dbReference type="NCBI Taxonomy" id="2803775"/>
    <lineage>
        <taxon>Bacteria</taxon>
        <taxon>Pseudomonadati</taxon>
        <taxon>Bacteroidota</taxon>
        <taxon>Sphingobacteriia</taxon>
        <taxon>Sphingobacteriales</taxon>
        <taxon>Sphingobacteriaceae</taxon>
        <taxon>Sphingobacterium</taxon>
    </lineage>
</organism>